<evidence type="ECO:0000313" key="2">
    <source>
        <dbReference type="EMBL" id="KAA6392744.1"/>
    </source>
</evidence>
<protein>
    <submittedName>
        <fullName evidence="2">Uncharacterized protein</fullName>
    </submittedName>
</protein>
<dbReference type="Proteomes" id="UP000324800">
    <property type="component" value="Unassembled WGS sequence"/>
</dbReference>
<accession>A0A5J4WCR9</accession>
<sequence length="137" mass="15971">MVIDNPVEVIDHSFGTYDNPFANAIFPVYLDMRSGNSKLKYKRSPKQGRKDKKKCFGRRLEYIQMNPATAQMSKTKHSDRHPQPGKQKPTPKYKGRRARGRLWLIAPHEKEIRSALMRMAPQKMDNRLGKLKYSIVQ</sequence>
<comment type="caution">
    <text evidence="2">The sequence shown here is derived from an EMBL/GenBank/DDBJ whole genome shotgun (WGS) entry which is preliminary data.</text>
</comment>
<name>A0A5J4WCR9_9EUKA</name>
<dbReference type="AlphaFoldDB" id="A0A5J4WCR9"/>
<proteinExistence type="predicted"/>
<feature type="compositionally biased region" description="Basic residues" evidence="1">
    <location>
        <begin position="89"/>
        <end position="100"/>
    </location>
</feature>
<evidence type="ECO:0000256" key="1">
    <source>
        <dbReference type="SAM" id="MobiDB-lite"/>
    </source>
</evidence>
<feature type="region of interest" description="Disordered" evidence="1">
    <location>
        <begin position="65"/>
        <end position="100"/>
    </location>
</feature>
<reference evidence="2 3" key="1">
    <citation type="submission" date="2019-03" db="EMBL/GenBank/DDBJ databases">
        <title>Single cell metagenomics reveals metabolic interactions within the superorganism composed of flagellate Streblomastix strix and complex community of Bacteroidetes bacteria on its surface.</title>
        <authorList>
            <person name="Treitli S.C."/>
            <person name="Kolisko M."/>
            <person name="Husnik F."/>
            <person name="Keeling P."/>
            <person name="Hampl V."/>
        </authorList>
    </citation>
    <scope>NUCLEOTIDE SEQUENCE [LARGE SCALE GENOMIC DNA]</scope>
    <source>
        <strain evidence="2">ST1C</strain>
    </source>
</reference>
<gene>
    <name evidence="2" type="ORF">EZS28_011729</name>
</gene>
<dbReference type="EMBL" id="SNRW01002443">
    <property type="protein sequence ID" value="KAA6392744.1"/>
    <property type="molecule type" value="Genomic_DNA"/>
</dbReference>
<organism evidence="2 3">
    <name type="scientific">Streblomastix strix</name>
    <dbReference type="NCBI Taxonomy" id="222440"/>
    <lineage>
        <taxon>Eukaryota</taxon>
        <taxon>Metamonada</taxon>
        <taxon>Preaxostyla</taxon>
        <taxon>Oxymonadida</taxon>
        <taxon>Streblomastigidae</taxon>
        <taxon>Streblomastix</taxon>
    </lineage>
</organism>
<evidence type="ECO:0000313" key="3">
    <source>
        <dbReference type="Proteomes" id="UP000324800"/>
    </source>
</evidence>